<feature type="compositionally biased region" description="Basic residues" evidence="1">
    <location>
        <begin position="1"/>
        <end position="10"/>
    </location>
</feature>
<reference evidence="2" key="1">
    <citation type="submission" date="2019-09" db="EMBL/GenBank/DDBJ databases">
        <title>Draft genome information of white flower Hibiscus syriacus.</title>
        <authorList>
            <person name="Kim Y.-M."/>
        </authorList>
    </citation>
    <scope>NUCLEOTIDE SEQUENCE [LARGE SCALE GENOMIC DNA]</scope>
    <source>
        <strain evidence="2">YM2019G1</strain>
    </source>
</reference>
<dbReference type="AlphaFoldDB" id="A0A6A3ACA0"/>
<dbReference type="SUPFAM" id="SSF103511">
    <property type="entry name" value="Chlorophyll a-b binding protein"/>
    <property type="match status" value="1"/>
</dbReference>
<keyword evidence="3" id="KW-1185">Reference proteome</keyword>
<gene>
    <name evidence="2" type="ORF">F3Y22_tig00110556pilonHSYRG00305</name>
</gene>
<comment type="caution">
    <text evidence="2">The sequence shown here is derived from an EMBL/GenBank/DDBJ whole genome shotgun (WGS) entry which is preliminary data.</text>
</comment>
<feature type="compositionally biased region" description="Pro residues" evidence="1">
    <location>
        <begin position="24"/>
        <end position="40"/>
    </location>
</feature>
<evidence type="ECO:0000313" key="3">
    <source>
        <dbReference type="Proteomes" id="UP000436088"/>
    </source>
</evidence>
<sequence>MRKWRRKRRVIVQTCRPKSSTVTKPPPPPSPPPWLPPQLPPCHIFSGAASKTSTKAPAEFKLGANPPEWLNGTMMGDRGFDPFGLGKPAEYLQFYLDSLNQNLAKIVAGEVIGVINETTEVKPTPFRQTWRCSVCKGLESAS</sequence>
<feature type="region of interest" description="Disordered" evidence="1">
    <location>
        <begin position="1"/>
        <end position="68"/>
    </location>
</feature>
<evidence type="ECO:0000313" key="2">
    <source>
        <dbReference type="EMBL" id="KAE8700562.1"/>
    </source>
</evidence>
<dbReference type="Gene3D" id="1.10.3460.10">
    <property type="entry name" value="Chlorophyll a/b binding protein domain"/>
    <property type="match status" value="1"/>
</dbReference>
<dbReference type="Proteomes" id="UP000436088">
    <property type="component" value="Unassembled WGS sequence"/>
</dbReference>
<proteinExistence type="predicted"/>
<protein>
    <submittedName>
        <fullName evidence="2">Protein TRICHOME BIREFRINGENCE-LIKE 30</fullName>
    </submittedName>
</protein>
<accession>A0A6A3ACA0</accession>
<name>A0A6A3ACA0_HIBSY</name>
<organism evidence="2 3">
    <name type="scientific">Hibiscus syriacus</name>
    <name type="common">Rose of Sharon</name>
    <dbReference type="NCBI Taxonomy" id="106335"/>
    <lineage>
        <taxon>Eukaryota</taxon>
        <taxon>Viridiplantae</taxon>
        <taxon>Streptophyta</taxon>
        <taxon>Embryophyta</taxon>
        <taxon>Tracheophyta</taxon>
        <taxon>Spermatophyta</taxon>
        <taxon>Magnoliopsida</taxon>
        <taxon>eudicotyledons</taxon>
        <taxon>Gunneridae</taxon>
        <taxon>Pentapetalae</taxon>
        <taxon>rosids</taxon>
        <taxon>malvids</taxon>
        <taxon>Malvales</taxon>
        <taxon>Malvaceae</taxon>
        <taxon>Malvoideae</taxon>
        <taxon>Hibiscus</taxon>
    </lineage>
</organism>
<dbReference type="EMBL" id="VEPZ02001028">
    <property type="protein sequence ID" value="KAE8700562.1"/>
    <property type="molecule type" value="Genomic_DNA"/>
</dbReference>
<evidence type="ECO:0000256" key="1">
    <source>
        <dbReference type="SAM" id="MobiDB-lite"/>
    </source>
</evidence>